<dbReference type="EMBL" id="JAESVB010000002">
    <property type="protein sequence ID" value="MCB8874699.1"/>
    <property type="molecule type" value="Genomic_DNA"/>
</dbReference>
<feature type="transmembrane region" description="Helical" evidence="6">
    <location>
        <begin position="90"/>
        <end position="113"/>
    </location>
</feature>
<sequence>MRTPPGRVLRATALAMVSDYMSLNAAGCAFYATLALFPAMTMLISIYGMAFDPVTVEPQLAYLRQIMPSAAYQLLSDRVHELVSNHSGTLTISLAVSLMIAFWSAASGTKSLIWALNFAYRRKETRSVFQFQALAMVMTFGAILAAVLGIGVLVGLPTAFSALGLSRYTAQLAHLSGIAGLFAFVLGMLSLFYKIGPAPHPDGVGPVLPGALAAAILWLLISVLFSFYVSNIASYSAAYGALGAAVGVMMWFWVSAYAVLFGAELNAQIDRVRKPHRHHGNSVRGPVADELFAPENLTVADETLAVESDASAGGRARPHA</sequence>
<dbReference type="Proteomes" id="UP000708298">
    <property type="component" value="Unassembled WGS sequence"/>
</dbReference>
<evidence type="ECO:0000256" key="5">
    <source>
        <dbReference type="ARBA" id="ARBA00023136"/>
    </source>
</evidence>
<evidence type="ECO:0000256" key="6">
    <source>
        <dbReference type="SAM" id="Phobius"/>
    </source>
</evidence>
<evidence type="ECO:0000256" key="1">
    <source>
        <dbReference type="ARBA" id="ARBA00004651"/>
    </source>
</evidence>
<dbReference type="InterPro" id="IPR017039">
    <property type="entry name" value="Virul_fac_BrkB"/>
</dbReference>
<proteinExistence type="predicted"/>
<keyword evidence="5 6" id="KW-0472">Membrane</keyword>
<name>A0A963YPL0_9PROT</name>
<accession>A0A963YPL0</accession>
<keyword evidence="2" id="KW-1003">Cell membrane</keyword>
<gene>
    <name evidence="7" type="ORF">ASILVAE211_05845</name>
</gene>
<evidence type="ECO:0000256" key="4">
    <source>
        <dbReference type="ARBA" id="ARBA00022989"/>
    </source>
</evidence>
<feature type="transmembrane region" description="Helical" evidence="6">
    <location>
        <begin position="172"/>
        <end position="195"/>
    </location>
</feature>
<keyword evidence="4 6" id="KW-1133">Transmembrane helix</keyword>
<reference evidence="7" key="1">
    <citation type="journal article" date="2021" name="Microorganisms">
        <title>Acidisoma silvae sp. nov. and Acidisomacellulosilytica sp. nov., Two Acidophilic Bacteria Isolated from Decaying Wood, Hydrolyzing Cellulose and Producing Poly-3-hydroxybutyrate.</title>
        <authorList>
            <person name="Mieszkin S."/>
            <person name="Pouder E."/>
            <person name="Uroz S."/>
            <person name="Simon-Colin C."/>
            <person name="Alain K."/>
        </authorList>
    </citation>
    <scope>NUCLEOTIDE SEQUENCE</scope>
    <source>
        <strain evidence="7">HW T2.11</strain>
    </source>
</reference>
<dbReference type="PANTHER" id="PTHR30213:SF0">
    <property type="entry name" value="UPF0761 MEMBRANE PROTEIN YIHY"/>
    <property type="match status" value="1"/>
</dbReference>
<comment type="caution">
    <text evidence="7">The sequence shown here is derived from an EMBL/GenBank/DDBJ whole genome shotgun (WGS) entry which is preliminary data.</text>
</comment>
<dbReference type="PANTHER" id="PTHR30213">
    <property type="entry name" value="INNER MEMBRANE PROTEIN YHJD"/>
    <property type="match status" value="1"/>
</dbReference>
<evidence type="ECO:0000256" key="2">
    <source>
        <dbReference type="ARBA" id="ARBA00022475"/>
    </source>
</evidence>
<evidence type="ECO:0000256" key="3">
    <source>
        <dbReference type="ARBA" id="ARBA00022692"/>
    </source>
</evidence>
<evidence type="ECO:0000313" key="8">
    <source>
        <dbReference type="Proteomes" id="UP000708298"/>
    </source>
</evidence>
<feature type="transmembrane region" description="Helical" evidence="6">
    <location>
        <begin position="134"/>
        <end position="160"/>
    </location>
</feature>
<comment type="subcellular location">
    <subcellularLocation>
        <location evidence="1">Cell membrane</location>
        <topology evidence="1">Multi-pass membrane protein</topology>
    </subcellularLocation>
</comment>
<feature type="transmembrane region" description="Helical" evidence="6">
    <location>
        <begin position="241"/>
        <end position="263"/>
    </location>
</feature>
<evidence type="ECO:0000313" key="7">
    <source>
        <dbReference type="EMBL" id="MCB8874699.1"/>
    </source>
</evidence>
<reference evidence="7" key="2">
    <citation type="submission" date="2021-01" db="EMBL/GenBank/DDBJ databases">
        <authorList>
            <person name="Mieszkin S."/>
            <person name="Pouder E."/>
            <person name="Alain K."/>
        </authorList>
    </citation>
    <scope>NUCLEOTIDE SEQUENCE</scope>
    <source>
        <strain evidence="7">HW T2.11</strain>
    </source>
</reference>
<organism evidence="7 8">
    <name type="scientific">Acidisoma silvae</name>
    <dbReference type="NCBI Taxonomy" id="2802396"/>
    <lineage>
        <taxon>Bacteria</taxon>
        <taxon>Pseudomonadati</taxon>
        <taxon>Pseudomonadota</taxon>
        <taxon>Alphaproteobacteria</taxon>
        <taxon>Acetobacterales</taxon>
        <taxon>Acidocellaceae</taxon>
        <taxon>Acidisoma</taxon>
    </lineage>
</organism>
<keyword evidence="8" id="KW-1185">Reference proteome</keyword>
<dbReference type="Pfam" id="PF03631">
    <property type="entry name" value="Virul_fac_BrkB"/>
    <property type="match status" value="1"/>
</dbReference>
<keyword evidence="3 6" id="KW-0812">Transmembrane</keyword>
<feature type="transmembrane region" description="Helical" evidence="6">
    <location>
        <begin position="207"/>
        <end position="229"/>
    </location>
</feature>
<feature type="transmembrane region" description="Helical" evidence="6">
    <location>
        <begin position="21"/>
        <end position="50"/>
    </location>
</feature>
<protein>
    <submittedName>
        <fullName evidence="7">YihY/virulence factor BrkB family protein</fullName>
    </submittedName>
</protein>
<dbReference type="GO" id="GO:0005886">
    <property type="term" value="C:plasma membrane"/>
    <property type="evidence" value="ECO:0007669"/>
    <property type="project" value="UniProtKB-SubCell"/>
</dbReference>
<dbReference type="NCBIfam" id="TIGR00765">
    <property type="entry name" value="yihY_not_rbn"/>
    <property type="match status" value="1"/>
</dbReference>
<dbReference type="PIRSF" id="PIRSF035875">
    <property type="entry name" value="RNase_BN"/>
    <property type="match status" value="1"/>
</dbReference>
<dbReference type="AlphaFoldDB" id="A0A963YPL0"/>